<proteinExistence type="predicted"/>
<dbReference type="Proteomes" id="UP001631969">
    <property type="component" value="Unassembled WGS sequence"/>
</dbReference>
<sequence>MKPIKACIIGTGFVGLAHIEAVRRLGFVEVAALVEPDAKSAEVHARELGIPRWYTHYEEMLQDREIQVVHNCTPNHLHFPINREVILAGKHILSEKPLAISTQETRELLRLARENKVVHGVNFNYRQYPIIKQLAYMVQNGDLGKVHLLHGSYLQDWLLLETDYNWRLDPAVGGESRAVADIGSHWCDTVQYVTGQKITRVCADLATVLPVRIKPAQKKDTYERQAAAGEDTPEAEEAGEPVAVSTEDYASVLLQFDGGGKGAFTVSQVSAGRKNRLTFELAGSLKSAFWNQEEPEKLWVGHRDRPNEILLSDPALFAPEALSAPHYPGGHNEGWPDSLRNMMFHFYSFIREGKDPLQDKGDFATFADGHRSMCITDAVLASHRAGGWVEVHCD</sequence>
<evidence type="ECO:0000313" key="2">
    <source>
        <dbReference type="Proteomes" id="UP001631969"/>
    </source>
</evidence>
<reference evidence="1" key="1">
    <citation type="submission" date="2024-12" db="EMBL/GenBank/DDBJ databases">
        <authorList>
            <person name="Wu N."/>
        </authorList>
    </citation>
    <scope>NUCLEOTIDE SEQUENCE</scope>
    <source>
        <strain evidence="1">P15</strain>
    </source>
</reference>
<comment type="caution">
    <text evidence="1">The sequence shown here is derived from an EMBL/GenBank/DDBJ whole genome shotgun (WGS) entry which is preliminary data.</text>
</comment>
<name>A0ACC7NT57_9BACL</name>
<dbReference type="EMBL" id="JBJURJ010000003">
    <property type="protein sequence ID" value="MFM9327803.1"/>
    <property type="molecule type" value="Genomic_DNA"/>
</dbReference>
<accession>A0ACC7NT57</accession>
<keyword evidence="2" id="KW-1185">Reference proteome</keyword>
<evidence type="ECO:0000313" key="1">
    <source>
        <dbReference type="EMBL" id="MFM9327803.1"/>
    </source>
</evidence>
<organism evidence="1 2">
    <name type="scientific">Paenibacillus mesotrionivorans</name>
    <dbReference type="NCBI Taxonomy" id="3160968"/>
    <lineage>
        <taxon>Bacteria</taxon>
        <taxon>Bacillati</taxon>
        <taxon>Bacillota</taxon>
        <taxon>Bacilli</taxon>
        <taxon>Bacillales</taxon>
        <taxon>Paenibacillaceae</taxon>
        <taxon>Paenibacillus</taxon>
    </lineage>
</organism>
<gene>
    <name evidence="1" type="ORF">ACI1P1_05745</name>
</gene>
<protein>
    <submittedName>
        <fullName evidence="1">Gfo/Idh/MocA family protein</fullName>
    </submittedName>
</protein>